<proteinExistence type="inferred from homology"/>
<comment type="caution">
    <text evidence="5">The sequence shown here is derived from an EMBL/GenBank/DDBJ whole genome shotgun (WGS) entry which is preliminary data.</text>
</comment>
<sequence length="329" mass="35044">MNATRFPARVDIFEEGVREGFQSLPMVVPTEVKLDIIRRLSATGLKQIAAASFVRPDRVPGWADAEEVASRLEPVDGVSYSALWFNRRGLERAARHAGRLELLGSLTLSASRAFIQRNQNIGYEQALRQLDDVVAWCRELSIPVPRAAVSAAFGCNYEGPGSLSRLLEVVADLRGCARKHGLEIEYLTLADTMGWADPVQVGAYVDAVRAAWPGVRICLHLHDTRGLGLANAYAGLAAGVDLFDASLGGLGGCPFGGSVRASGNVSTEDLVYLCHRLGIATGVDLARLVAVSRHAEEVLGIPLPGRLKNVADACIGLPPAPSIAEVSAS</sequence>
<dbReference type="Gene3D" id="3.20.20.70">
    <property type="entry name" value="Aldolase class I"/>
    <property type="match status" value="1"/>
</dbReference>
<dbReference type="InterPro" id="IPR043594">
    <property type="entry name" value="HMGL"/>
</dbReference>
<dbReference type="Proteomes" id="UP001501671">
    <property type="component" value="Unassembled WGS sequence"/>
</dbReference>
<dbReference type="PANTHER" id="PTHR42738:SF7">
    <property type="entry name" value="HYDROXYMETHYLGLUTARYL-COA LYASE"/>
    <property type="match status" value="1"/>
</dbReference>
<comment type="similarity">
    <text evidence="1">Belongs to the HMG-CoA lyase family.</text>
</comment>
<dbReference type="CDD" id="cd07938">
    <property type="entry name" value="DRE_TIM_HMGL"/>
    <property type="match status" value="1"/>
</dbReference>
<dbReference type="SUPFAM" id="SSF51569">
    <property type="entry name" value="Aldolase"/>
    <property type="match status" value="1"/>
</dbReference>
<evidence type="ECO:0000259" key="4">
    <source>
        <dbReference type="PROSITE" id="PS50991"/>
    </source>
</evidence>
<gene>
    <name evidence="5" type="ORF">GCM10023144_26300</name>
</gene>
<evidence type="ECO:0000256" key="1">
    <source>
        <dbReference type="ARBA" id="ARBA00009405"/>
    </source>
</evidence>
<reference evidence="6" key="1">
    <citation type="journal article" date="2019" name="Int. J. Syst. Evol. Microbiol.">
        <title>The Global Catalogue of Microorganisms (GCM) 10K type strain sequencing project: providing services to taxonomists for standard genome sequencing and annotation.</title>
        <authorList>
            <consortium name="The Broad Institute Genomics Platform"/>
            <consortium name="The Broad Institute Genome Sequencing Center for Infectious Disease"/>
            <person name="Wu L."/>
            <person name="Ma J."/>
        </authorList>
    </citation>
    <scope>NUCLEOTIDE SEQUENCE [LARGE SCALE GENOMIC DNA]</scope>
    <source>
        <strain evidence="6">JCM 17666</strain>
    </source>
</reference>
<dbReference type="GO" id="GO:0016829">
    <property type="term" value="F:lyase activity"/>
    <property type="evidence" value="ECO:0007669"/>
    <property type="project" value="UniProtKB-KW"/>
</dbReference>
<dbReference type="Pfam" id="PF00682">
    <property type="entry name" value="HMGL-like"/>
    <property type="match status" value="1"/>
</dbReference>
<dbReference type="PROSITE" id="PS50991">
    <property type="entry name" value="PYR_CT"/>
    <property type="match status" value="1"/>
</dbReference>
<keyword evidence="2" id="KW-0479">Metal-binding</keyword>
<protein>
    <submittedName>
        <fullName evidence="5">Hydroxymethylglutaryl-CoA lyase</fullName>
    </submittedName>
</protein>
<feature type="domain" description="Pyruvate carboxyltransferase" evidence="4">
    <location>
        <begin position="10"/>
        <end position="289"/>
    </location>
</feature>
<dbReference type="InterPro" id="IPR013785">
    <property type="entry name" value="Aldolase_TIM"/>
</dbReference>
<dbReference type="PANTHER" id="PTHR42738">
    <property type="entry name" value="HYDROXYMETHYLGLUTARYL-COA LYASE"/>
    <property type="match status" value="1"/>
</dbReference>
<evidence type="ECO:0000256" key="2">
    <source>
        <dbReference type="ARBA" id="ARBA00022723"/>
    </source>
</evidence>
<organism evidence="5 6">
    <name type="scientific">Pigmentiphaga soli</name>
    <dbReference type="NCBI Taxonomy" id="1007095"/>
    <lineage>
        <taxon>Bacteria</taxon>
        <taxon>Pseudomonadati</taxon>
        <taxon>Pseudomonadota</taxon>
        <taxon>Betaproteobacteria</taxon>
        <taxon>Burkholderiales</taxon>
        <taxon>Alcaligenaceae</taxon>
        <taxon>Pigmentiphaga</taxon>
    </lineage>
</organism>
<dbReference type="RefSeq" id="WP_345250144.1">
    <property type="nucleotide sequence ID" value="NZ_BAABFO010000011.1"/>
</dbReference>
<keyword evidence="3 5" id="KW-0456">Lyase</keyword>
<evidence type="ECO:0000313" key="6">
    <source>
        <dbReference type="Proteomes" id="UP001501671"/>
    </source>
</evidence>
<keyword evidence="6" id="KW-1185">Reference proteome</keyword>
<evidence type="ECO:0000313" key="5">
    <source>
        <dbReference type="EMBL" id="GAA4334249.1"/>
    </source>
</evidence>
<name>A0ABP8H4I8_9BURK</name>
<accession>A0ABP8H4I8</accession>
<dbReference type="EMBL" id="BAABFO010000011">
    <property type="protein sequence ID" value="GAA4334249.1"/>
    <property type="molecule type" value="Genomic_DNA"/>
</dbReference>
<evidence type="ECO:0000256" key="3">
    <source>
        <dbReference type="ARBA" id="ARBA00023239"/>
    </source>
</evidence>
<dbReference type="InterPro" id="IPR000891">
    <property type="entry name" value="PYR_CT"/>
</dbReference>